<feature type="region of interest" description="Disordered" evidence="1">
    <location>
        <begin position="15"/>
        <end position="51"/>
    </location>
</feature>
<feature type="non-terminal residue" evidence="2">
    <location>
        <position position="51"/>
    </location>
</feature>
<sequence length="51" mass="5875">MTNRNQFQTLVPVQRITMGKHGNFQEEKQRQQRPQNANPNPNPTPTPTTTT</sequence>
<organism evidence="2 3">
    <name type="scientific">Drosophila willistoni</name>
    <name type="common">Fruit fly</name>
    <dbReference type="NCBI Taxonomy" id="7260"/>
    <lineage>
        <taxon>Eukaryota</taxon>
        <taxon>Metazoa</taxon>
        <taxon>Ecdysozoa</taxon>
        <taxon>Arthropoda</taxon>
        <taxon>Hexapoda</taxon>
        <taxon>Insecta</taxon>
        <taxon>Pterygota</taxon>
        <taxon>Neoptera</taxon>
        <taxon>Endopterygota</taxon>
        <taxon>Diptera</taxon>
        <taxon>Brachycera</taxon>
        <taxon>Muscomorpha</taxon>
        <taxon>Ephydroidea</taxon>
        <taxon>Drosophilidae</taxon>
        <taxon>Drosophila</taxon>
        <taxon>Sophophora</taxon>
    </lineage>
</organism>
<evidence type="ECO:0000313" key="2">
    <source>
        <dbReference type="EMBL" id="KRF98470.1"/>
    </source>
</evidence>
<accession>A0A0Q9X0G2</accession>
<protein>
    <submittedName>
        <fullName evidence="2">Uncharacterized protein</fullName>
    </submittedName>
</protein>
<gene>
    <name evidence="2" type="primary">Dwil\GK27724</name>
    <name evidence="2" type="ORF">Dwil_GK27724</name>
</gene>
<dbReference type="InParanoid" id="A0A0Q9X0G2"/>
<evidence type="ECO:0000256" key="1">
    <source>
        <dbReference type="SAM" id="MobiDB-lite"/>
    </source>
</evidence>
<dbReference type="Proteomes" id="UP000007798">
    <property type="component" value="Unassembled WGS sequence"/>
</dbReference>
<name>A0A0Q9X0G2_DROWI</name>
<proteinExistence type="predicted"/>
<dbReference type="EMBL" id="CH963857">
    <property type="protein sequence ID" value="KRF98470.1"/>
    <property type="molecule type" value="Genomic_DNA"/>
</dbReference>
<evidence type="ECO:0000313" key="3">
    <source>
        <dbReference type="Proteomes" id="UP000007798"/>
    </source>
</evidence>
<reference evidence="2 3" key="1">
    <citation type="journal article" date="2007" name="Nature">
        <title>Evolution of genes and genomes on the Drosophila phylogeny.</title>
        <authorList>
            <consortium name="Drosophila 12 Genomes Consortium"/>
            <person name="Clark A.G."/>
            <person name="Eisen M.B."/>
            <person name="Smith D.R."/>
            <person name="Bergman C.M."/>
            <person name="Oliver B."/>
            <person name="Markow T.A."/>
            <person name="Kaufman T.C."/>
            <person name="Kellis M."/>
            <person name="Gelbart W."/>
            <person name="Iyer V.N."/>
            <person name="Pollard D.A."/>
            <person name="Sackton T.B."/>
            <person name="Larracuente A.M."/>
            <person name="Singh N.D."/>
            <person name="Abad J.P."/>
            <person name="Abt D.N."/>
            <person name="Adryan B."/>
            <person name="Aguade M."/>
            <person name="Akashi H."/>
            <person name="Anderson W.W."/>
            <person name="Aquadro C.F."/>
            <person name="Ardell D.H."/>
            <person name="Arguello R."/>
            <person name="Artieri C.G."/>
            <person name="Barbash D.A."/>
            <person name="Barker D."/>
            <person name="Barsanti P."/>
            <person name="Batterham P."/>
            <person name="Batzoglou S."/>
            <person name="Begun D."/>
            <person name="Bhutkar A."/>
            <person name="Blanco E."/>
            <person name="Bosak S.A."/>
            <person name="Bradley R.K."/>
            <person name="Brand A.D."/>
            <person name="Brent M.R."/>
            <person name="Brooks A.N."/>
            <person name="Brown R.H."/>
            <person name="Butlin R.K."/>
            <person name="Caggese C."/>
            <person name="Calvi B.R."/>
            <person name="Bernardo de Carvalho A."/>
            <person name="Caspi A."/>
            <person name="Castrezana S."/>
            <person name="Celniker S.E."/>
            <person name="Chang J.L."/>
            <person name="Chapple C."/>
            <person name="Chatterji S."/>
            <person name="Chinwalla A."/>
            <person name="Civetta A."/>
            <person name="Clifton S.W."/>
            <person name="Comeron J.M."/>
            <person name="Costello J.C."/>
            <person name="Coyne J.A."/>
            <person name="Daub J."/>
            <person name="David R.G."/>
            <person name="Delcher A.L."/>
            <person name="Delehaunty K."/>
            <person name="Do C.B."/>
            <person name="Ebling H."/>
            <person name="Edwards K."/>
            <person name="Eickbush T."/>
            <person name="Evans J.D."/>
            <person name="Filipski A."/>
            <person name="Findeiss S."/>
            <person name="Freyhult E."/>
            <person name="Fulton L."/>
            <person name="Fulton R."/>
            <person name="Garcia A.C."/>
            <person name="Gardiner A."/>
            <person name="Garfield D.A."/>
            <person name="Garvin B.E."/>
            <person name="Gibson G."/>
            <person name="Gilbert D."/>
            <person name="Gnerre S."/>
            <person name="Godfrey J."/>
            <person name="Good R."/>
            <person name="Gotea V."/>
            <person name="Gravely B."/>
            <person name="Greenberg A.J."/>
            <person name="Griffiths-Jones S."/>
            <person name="Gross S."/>
            <person name="Guigo R."/>
            <person name="Gustafson E.A."/>
            <person name="Haerty W."/>
            <person name="Hahn M.W."/>
            <person name="Halligan D.L."/>
            <person name="Halpern A.L."/>
            <person name="Halter G.M."/>
            <person name="Han M.V."/>
            <person name="Heger A."/>
            <person name="Hillier L."/>
            <person name="Hinrichs A.S."/>
            <person name="Holmes I."/>
            <person name="Hoskins R.A."/>
            <person name="Hubisz M.J."/>
            <person name="Hultmark D."/>
            <person name="Huntley M.A."/>
            <person name="Jaffe D.B."/>
            <person name="Jagadeeshan S."/>
            <person name="Jeck W.R."/>
            <person name="Johnson J."/>
            <person name="Jones C.D."/>
            <person name="Jordan W.C."/>
            <person name="Karpen G.H."/>
            <person name="Kataoka E."/>
            <person name="Keightley P.D."/>
            <person name="Kheradpour P."/>
            <person name="Kirkness E.F."/>
            <person name="Koerich L.B."/>
            <person name="Kristiansen K."/>
            <person name="Kudrna D."/>
            <person name="Kulathinal R.J."/>
            <person name="Kumar S."/>
            <person name="Kwok R."/>
            <person name="Lander E."/>
            <person name="Langley C.H."/>
            <person name="Lapoint R."/>
            <person name="Lazzaro B.P."/>
            <person name="Lee S.J."/>
            <person name="Levesque L."/>
            <person name="Li R."/>
            <person name="Lin C.F."/>
            <person name="Lin M.F."/>
            <person name="Lindblad-Toh K."/>
            <person name="Llopart A."/>
            <person name="Long M."/>
            <person name="Low L."/>
            <person name="Lozovsky E."/>
            <person name="Lu J."/>
            <person name="Luo M."/>
            <person name="Machado C.A."/>
            <person name="Makalowski W."/>
            <person name="Marzo M."/>
            <person name="Matsuda M."/>
            <person name="Matzkin L."/>
            <person name="McAllister B."/>
            <person name="McBride C.S."/>
            <person name="McKernan B."/>
            <person name="McKernan K."/>
            <person name="Mendez-Lago M."/>
            <person name="Minx P."/>
            <person name="Mollenhauer M.U."/>
            <person name="Montooth K."/>
            <person name="Mount S.M."/>
            <person name="Mu X."/>
            <person name="Myers E."/>
            <person name="Negre B."/>
            <person name="Newfeld S."/>
            <person name="Nielsen R."/>
            <person name="Noor M.A."/>
            <person name="O'Grady P."/>
            <person name="Pachter L."/>
            <person name="Papaceit M."/>
            <person name="Parisi M.J."/>
            <person name="Parisi M."/>
            <person name="Parts L."/>
            <person name="Pedersen J.S."/>
            <person name="Pesole G."/>
            <person name="Phillippy A.M."/>
            <person name="Ponting C.P."/>
            <person name="Pop M."/>
            <person name="Porcelli D."/>
            <person name="Powell J.R."/>
            <person name="Prohaska S."/>
            <person name="Pruitt K."/>
            <person name="Puig M."/>
            <person name="Quesneville H."/>
            <person name="Ram K.R."/>
            <person name="Rand D."/>
            <person name="Rasmussen M.D."/>
            <person name="Reed L.K."/>
            <person name="Reenan R."/>
            <person name="Reily A."/>
            <person name="Remington K.A."/>
            <person name="Rieger T.T."/>
            <person name="Ritchie M.G."/>
            <person name="Robin C."/>
            <person name="Rogers Y.H."/>
            <person name="Rohde C."/>
            <person name="Rozas J."/>
            <person name="Rubenfield M.J."/>
            <person name="Ruiz A."/>
            <person name="Russo S."/>
            <person name="Salzberg S.L."/>
            <person name="Sanchez-Gracia A."/>
            <person name="Saranga D.J."/>
            <person name="Sato H."/>
            <person name="Schaeffer S.W."/>
            <person name="Schatz M.C."/>
            <person name="Schlenke T."/>
            <person name="Schwartz R."/>
            <person name="Segarra C."/>
            <person name="Singh R.S."/>
            <person name="Sirot L."/>
            <person name="Sirota M."/>
            <person name="Sisneros N.B."/>
            <person name="Smith C.D."/>
            <person name="Smith T.F."/>
            <person name="Spieth J."/>
            <person name="Stage D.E."/>
            <person name="Stark A."/>
            <person name="Stephan W."/>
            <person name="Strausberg R.L."/>
            <person name="Strempel S."/>
            <person name="Sturgill D."/>
            <person name="Sutton G."/>
            <person name="Sutton G.G."/>
            <person name="Tao W."/>
            <person name="Teichmann S."/>
            <person name="Tobari Y.N."/>
            <person name="Tomimura Y."/>
            <person name="Tsolas J.M."/>
            <person name="Valente V.L."/>
            <person name="Venter E."/>
            <person name="Venter J.C."/>
            <person name="Vicario S."/>
            <person name="Vieira F.G."/>
            <person name="Vilella A.J."/>
            <person name="Villasante A."/>
            <person name="Walenz B."/>
            <person name="Wang J."/>
            <person name="Wasserman M."/>
            <person name="Watts T."/>
            <person name="Wilson D."/>
            <person name="Wilson R.K."/>
            <person name="Wing R.A."/>
            <person name="Wolfner M.F."/>
            <person name="Wong A."/>
            <person name="Wong G.K."/>
            <person name="Wu C.I."/>
            <person name="Wu G."/>
            <person name="Yamamoto D."/>
            <person name="Yang H.P."/>
            <person name="Yang S.P."/>
            <person name="Yorke J.A."/>
            <person name="Yoshida K."/>
            <person name="Zdobnov E."/>
            <person name="Zhang P."/>
            <person name="Zhang Y."/>
            <person name="Zimin A.V."/>
            <person name="Baldwin J."/>
            <person name="Abdouelleil A."/>
            <person name="Abdulkadir J."/>
            <person name="Abebe A."/>
            <person name="Abera B."/>
            <person name="Abreu J."/>
            <person name="Acer S.C."/>
            <person name="Aftuck L."/>
            <person name="Alexander A."/>
            <person name="An P."/>
            <person name="Anderson E."/>
            <person name="Anderson S."/>
            <person name="Arachi H."/>
            <person name="Azer M."/>
            <person name="Bachantsang P."/>
            <person name="Barry A."/>
            <person name="Bayul T."/>
            <person name="Berlin A."/>
            <person name="Bessette D."/>
            <person name="Bloom T."/>
            <person name="Blye J."/>
            <person name="Boguslavskiy L."/>
            <person name="Bonnet C."/>
            <person name="Boukhgalter B."/>
            <person name="Bourzgui I."/>
            <person name="Brown A."/>
            <person name="Cahill P."/>
            <person name="Channer S."/>
            <person name="Cheshatsang Y."/>
            <person name="Chuda L."/>
            <person name="Citroen M."/>
            <person name="Collymore A."/>
            <person name="Cooke P."/>
            <person name="Costello M."/>
            <person name="D'Aco K."/>
            <person name="Daza R."/>
            <person name="De Haan G."/>
            <person name="DeGray S."/>
            <person name="DeMaso C."/>
            <person name="Dhargay N."/>
            <person name="Dooley K."/>
            <person name="Dooley E."/>
            <person name="Doricent M."/>
            <person name="Dorje P."/>
            <person name="Dorjee K."/>
            <person name="Dupes A."/>
            <person name="Elong R."/>
            <person name="Falk J."/>
            <person name="Farina A."/>
            <person name="Faro S."/>
            <person name="Ferguson D."/>
            <person name="Fisher S."/>
            <person name="Foley C.D."/>
            <person name="Franke A."/>
            <person name="Friedrich D."/>
            <person name="Gadbois L."/>
            <person name="Gearin G."/>
            <person name="Gearin C.R."/>
            <person name="Giannoukos G."/>
            <person name="Goode T."/>
            <person name="Graham J."/>
            <person name="Grandbois E."/>
            <person name="Grewal S."/>
            <person name="Gyaltsen K."/>
            <person name="Hafez N."/>
            <person name="Hagos B."/>
            <person name="Hall J."/>
            <person name="Henson C."/>
            <person name="Hollinger A."/>
            <person name="Honan T."/>
            <person name="Huard M.D."/>
            <person name="Hughes L."/>
            <person name="Hurhula B."/>
            <person name="Husby M.E."/>
            <person name="Kamat A."/>
            <person name="Kanga B."/>
            <person name="Kashin S."/>
            <person name="Khazanovich D."/>
            <person name="Kisner P."/>
            <person name="Lance K."/>
            <person name="Lara M."/>
            <person name="Lee W."/>
            <person name="Lennon N."/>
            <person name="Letendre F."/>
            <person name="LeVine R."/>
            <person name="Lipovsky A."/>
            <person name="Liu X."/>
            <person name="Liu J."/>
            <person name="Liu S."/>
            <person name="Lokyitsang T."/>
            <person name="Lokyitsang Y."/>
            <person name="Lubonja R."/>
            <person name="Lui A."/>
            <person name="MacDonald P."/>
            <person name="Magnisalis V."/>
            <person name="Maru K."/>
            <person name="Matthews C."/>
            <person name="McCusker W."/>
            <person name="McDonough S."/>
            <person name="Mehta T."/>
            <person name="Meldrim J."/>
            <person name="Meneus L."/>
            <person name="Mihai O."/>
            <person name="Mihalev A."/>
            <person name="Mihova T."/>
            <person name="Mittelman R."/>
            <person name="Mlenga V."/>
            <person name="Montmayeur A."/>
            <person name="Mulrain L."/>
            <person name="Navidi A."/>
            <person name="Naylor J."/>
            <person name="Negash T."/>
            <person name="Nguyen T."/>
            <person name="Nguyen N."/>
            <person name="Nicol R."/>
            <person name="Norbu C."/>
            <person name="Norbu N."/>
            <person name="Novod N."/>
            <person name="O'Neill B."/>
            <person name="Osman S."/>
            <person name="Markiewicz E."/>
            <person name="Oyono O.L."/>
            <person name="Patti C."/>
            <person name="Phunkhang P."/>
            <person name="Pierre F."/>
            <person name="Priest M."/>
            <person name="Raghuraman S."/>
            <person name="Rege F."/>
            <person name="Reyes R."/>
            <person name="Rise C."/>
            <person name="Rogov P."/>
            <person name="Ross K."/>
            <person name="Ryan E."/>
            <person name="Settipalli S."/>
            <person name="Shea T."/>
            <person name="Sherpa N."/>
            <person name="Shi L."/>
            <person name="Shih D."/>
            <person name="Sparrow T."/>
            <person name="Spaulding J."/>
            <person name="Stalker J."/>
            <person name="Stange-Thomann N."/>
            <person name="Stavropoulos S."/>
            <person name="Stone C."/>
            <person name="Strader C."/>
            <person name="Tesfaye S."/>
            <person name="Thomson T."/>
            <person name="Thoulutsang Y."/>
            <person name="Thoulutsang D."/>
            <person name="Topham K."/>
            <person name="Topping I."/>
            <person name="Tsamla T."/>
            <person name="Vassiliev H."/>
            <person name="Vo A."/>
            <person name="Wangchuk T."/>
            <person name="Wangdi T."/>
            <person name="Weiand M."/>
            <person name="Wilkinson J."/>
            <person name="Wilson A."/>
            <person name="Yadav S."/>
            <person name="Young G."/>
            <person name="Yu Q."/>
            <person name="Zembek L."/>
            <person name="Zhong D."/>
            <person name="Zimmer A."/>
            <person name="Zwirko Z."/>
            <person name="Jaffe D.B."/>
            <person name="Alvarez P."/>
            <person name="Brockman W."/>
            <person name="Butler J."/>
            <person name="Chin C."/>
            <person name="Gnerre S."/>
            <person name="Grabherr M."/>
            <person name="Kleber M."/>
            <person name="Mauceli E."/>
            <person name="MacCallum I."/>
        </authorList>
    </citation>
    <scope>NUCLEOTIDE SEQUENCE [LARGE SCALE GENOMIC DNA]</scope>
    <source>
        <strain evidence="3">Tucson 14030-0811.24</strain>
    </source>
</reference>
<keyword evidence="3" id="KW-1185">Reference proteome</keyword>
<dbReference type="AlphaFoldDB" id="A0A0Q9X0G2"/>
<feature type="compositionally biased region" description="Pro residues" evidence="1">
    <location>
        <begin position="40"/>
        <end position="51"/>
    </location>
</feature>